<dbReference type="Gene3D" id="3.40.50.11010">
    <property type="match status" value="1"/>
</dbReference>
<name>A0ABT9Y439_9FIRM</name>
<evidence type="ECO:0000313" key="2">
    <source>
        <dbReference type="Proteomes" id="UP001239167"/>
    </source>
</evidence>
<sequence>MYFIIISTADWDNPFWTNKQHVAKTLADMGHHVLYIDSLGMRTPTASASDLSRIYKRLIKLFSGTQKINDNIWIMSPFSIPLQKYSIVRWLNKFILVKMINHTAQKLNFTNIILWTYNPLTSYLIDNIKNGKSIYHCVDEISAQPSMPKQTIQEAEINLLKKVDITFVTTLSLLKEKQQYSKNCFYYPNVADFNHFNTAYTSKFEIPPDLPTDKKNIGFIGAISGYKQNFVLIASLAEQRPQYNIILIGKIGEGDPHTNASILEQYPNIFLLGAKNYLELPQYLSFFDVCMLPCCINTYTKYMFPMKFFEYLAAAKPVVSTAIPAINDFKDYCYIAKTNAQFISFVDKAIGEDSILLQKKRLLLAKQYTYSIRTQKMLRTIATLERTK</sequence>
<organism evidence="1 2">
    <name type="scientific">Pectinatus haikarae</name>
    <dbReference type="NCBI Taxonomy" id="349096"/>
    <lineage>
        <taxon>Bacteria</taxon>
        <taxon>Bacillati</taxon>
        <taxon>Bacillota</taxon>
        <taxon>Negativicutes</taxon>
        <taxon>Selenomonadales</taxon>
        <taxon>Selenomonadaceae</taxon>
        <taxon>Pectinatus</taxon>
    </lineage>
</organism>
<dbReference type="Gene3D" id="3.40.50.2000">
    <property type="entry name" value="Glycogen Phosphorylase B"/>
    <property type="match status" value="1"/>
</dbReference>
<comment type="caution">
    <text evidence="1">The sequence shown here is derived from an EMBL/GenBank/DDBJ whole genome shotgun (WGS) entry which is preliminary data.</text>
</comment>
<dbReference type="SUPFAM" id="SSF53756">
    <property type="entry name" value="UDP-Glycosyltransferase/glycogen phosphorylase"/>
    <property type="match status" value="1"/>
</dbReference>
<proteinExistence type="predicted"/>
<evidence type="ECO:0000313" key="1">
    <source>
        <dbReference type="EMBL" id="MDQ0202597.1"/>
    </source>
</evidence>
<dbReference type="Proteomes" id="UP001239167">
    <property type="component" value="Unassembled WGS sequence"/>
</dbReference>
<dbReference type="Pfam" id="PF13692">
    <property type="entry name" value="Glyco_trans_1_4"/>
    <property type="match status" value="1"/>
</dbReference>
<dbReference type="RefSeq" id="WP_307222490.1">
    <property type="nucleotide sequence ID" value="NZ_CP116940.1"/>
</dbReference>
<gene>
    <name evidence="1" type="ORF">J2S01_000282</name>
</gene>
<keyword evidence="2" id="KW-1185">Reference proteome</keyword>
<dbReference type="EMBL" id="JAUSUE010000001">
    <property type="protein sequence ID" value="MDQ0202597.1"/>
    <property type="molecule type" value="Genomic_DNA"/>
</dbReference>
<accession>A0ABT9Y439</accession>
<protein>
    <submittedName>
        <fullName evidence="1">Glycosyltransferase involved in cell wall biosynthesis</fullName>
    </submittedName>
</protein>
<reference evidence="1 2" key="1">
    <citation type="submission" date="2023-07" db="EMBL/GenBank/DDBJ databases">
        <title>Genomic Encyclopedia of Type Strains, Phase IV (KMG-IV): sequencing the most valuable type-strain genomes for metagenomic binning, comparative biology and taxonomic classification.</title>
        <authorList>
            <person name="Goeker M."/>
        </authorList>
    </citation>
    <scope>NUCLEOTIDE SEQUENCE [LARGE SCALE GENOMIC DNA]</scope>
    <source>
        <strain evidence="1 2">DSM 16980</strain>
    </source>
</reference>